<comment type="caution">
    <text evidence="1">The sequence shown here is derived from an EMBL/GenBank/DDBJ whole genome shotgun (WGS) entry which is preliminary data.</text>
</comment>
<dbReference type="EMBL" id="JACHIU010000001">
    <property type="protein sequence ID" value="MBB6474484.1"/>
    <property type="molecule type" value="Genomic_DNA"/>
</dbReference>
<proteinExistence type="predicted"/>
<organism evidence="1 2">
    <name type="scientific">Sphaerisporangium rubeum</name>
    <dbReference type="NCBI Taxonomy" id="321317"/>
    <lineage>
        <taxon>Bacteria</taxon>
        <taxon>Bacillati</taxon>
        <taxon>Actinomycetota</taxon>
        <taxon>Actinomycetes</taxon>
        <taxon>Streptosporangiales</taxon>
        <taxon>Streptosporangiaceae</taxon>
        <taxon>Sphaerisporangium</taxon>
    </lineage>
</organism>
<dbReference type="Proteomes" id="UP000555564">
    <property type="component" value="Unassembled WGS sequence"/>
</dbReference>
<protein>
    <submittedName>
        <fullName evidence="1">Uncharacterized protein (TIGR03085 family)</fullName>
    </submittedName>
</protein>
<dbReference type="InterPro" id="IPR017517">
    <property type="entry name" value="Maleyloyr_isom"/>
</dbReference>
<gene>
    <name evidence="1" type="ORF">BJ992_003915</name>
</gene>
<dbReference type="NCBIfam" id="TIGR03085">
    <property type="entry name" value="TIGR03085 family metal-binding protein"/>
    <property type="match status" value="1"/>
</dbReference>
<dbReference type="InterPro" id="IPR034660">
    <property type="entry name" value="DinB/YfiT-like"/>
</dbReference>
<name>A0A7X0M8Y2_9ACTN</name>
<dbReference type="AlphaFoldDB" id="A0A7X0M8Y2"/>
<evidence type="ECO:0000313" key="2">
    <source>
        <dbReference type="Proteomes" id="UP000555564"/>
    </source>
</evidence>
<dbReference type="NCBIfam" id="TIGR03083">
    <property type="entry name" value="maleylpyruvate isomerase family mycothiol-dependent enzyme"/>
    <property type="match status" value="1"/>
</dbReference>
<reference evidence="1 2" key="1">
    <citation type="submission" date="2020-08" db="EMBL/GenBank/DDBJ databases">
        <title>Sequencing the genomes of 1000 actinobacteria strains.</title>
        <authorList>
            <person name="Klenk H.-P."/>
        </authorList>
    </citation>
    <scope>NUCLEOTIDE SEQUENCE [LARGE SCALE GENOMIC DNA]</scope>
    <source>
        <strain evidence="1 2">DSM 44936</strain>
    </source>
</reference>
<evidence type="ECO:0000313" key="1">
    <source>
        <dbReference type="EMBL" id="MBB6474484.1"/>
    </source>
</evidence>
<dbReference type="InterPro" id="IPR017519">
    <property type="entry name" value="CHP03085"/>
</dbReference>
<dbReference type="SUPFAM" id="SSF109854">
    <property type="entry name" value="DinB/YfiT-like putative metalloenzymes"/>
    <property type="match status" value="1"/>
</dbReference>
<keyword evidence="2" id="KW-1185">Reference proteome</keyword>
<sequence>MTYAAAERAALSDLLGHLGPDATTLCEGWTTADLAAHLVLREHRPDAAGGILIKGLAGYTASVQDKIKKSRSWPALVDTVRTGPPLWSPYRLPGVDGLVNHLELFVHHEDVRRAQPGWEPRELPAAQQEEIWKRVAGGARLMLRRSPVPIVLRHPDGRTAGAAAGPGPRVTVTGPPAELLLFAFGRQDHARVSYEGDETSVSRVRSASLGL</sequence>
<accession>A0A7X0M8Y2</accession>
<dbReference type="RefSeq" id="WP_184983027.1">
    <property type="nucleotide sequence ID" value="NZ_BAAALO010000086.1"/>
</dbReference>